<keyword evidence="1" id="KW-1133">Transmembrane helix</keyword>
<reference evidence="2 3" key="1">
    <citation type="submission" date="2021-01" db="EMBL/GenBank/DDBJ databases">
        <title>Antibiotic resistance and phylogeny of Pseudomonas spp. isolated over three decades from chicken meat in the Norwegian food chain.</title>
        <authorList>
            <person name="Moen B."/>
        </authorList>
    </citation>
    <scope>NUCLEOTIDE SEQUENCE [LARGE SCALE GENOMIC DNA]</scope>
    <source>
        <strain evidence="2 3">MF6766</strain>
    </source>
</reference>
<protein>
    <submittedName>
        <fullName evidence="2">Uncharacterized protein</fullName>
    </submittedName>
</protein>
<name>A0ABS1GQM8_9PSED</name>
<dbReference type="EMBL" id="JAENSR010000002">
    <property type="protein sequence ID" value="MBK3459288.1"/>
    <property type="molecule type" value="Genomic_DNA"/>
</dbReference>
<keyword evidence="1" id="KW-0472">Membrane</keyword>
<feature type="transmembrane region" description="Helical" evidence="1">
    <location>
        <begin position="6"/>
        <end position="24"/>
    </location>
</feature>
<keyword evidence="3" id="KW-1185">Reference proteome</keyword>
<organism evidence="2 3">
    <name type="scientific">Pseudomonas haemolytica</name>
    <dbReference type="NCBI Taxonomy" id="2600065"/>
    <lineage>
        <taxon>Bacteria</taxon>
        <taxon>Pseudomonadati</taxon>
        <taxon>Pseudomonadota</taxon>
        <taxon>Gammaproteobacteria</taxon>
        <taxon>Pseudomonadales</taxon>
        <taxon>Pseudomonadaceae</taxon>
        <taxon>Pseudomonas</taxon>
    </lineage>
</organism>
<evidence type="ECO:0000313" key="3">
    <source>
        <dbReference type="Proteomes" id="UP000620382"/>
    </source>
</evidence>
<gene>
    <name evidence="2" type="ORF">JJD71_09455</name>
</gene>
<comment type="caution">
    <text evidence="2">The sequence shown here is derived from an EMBL/GenBank/DDBJ whole genome shotgun (WGS) entry which is preliminary data.</text>
</comment>
<accession>A0ABS1GQM8</accession>
<evidence type="ECO:0000313" key="2">
    <source>
        <dbReference type="EMBL" id="MBK3459288.1"/>
    </source>
</evidence>
<evidence type="ECO:0000256" key="1">
    <source>
        <dbReference type="SAM" id="Phobius"/>
    </source>
</evidence>
<keyword evidence="1" id="KW-0812">Transmembrane</keyword>
<sequence length="151" mass="16940">MTGLQIFLSVVSPLLVLFGWLFVYGNSNRIAKRSEAYALITKAVDKALALDKRCADYWLGDPDKRDPARSWLAGTSAEIHGLRALLDLLEKHHAYSDKKTVVMNIRMAATTSAEEVADLQLSEIEARRAQQSQALSYSLDSLYGYYRILND</sequence>
<proteinExistence type="predicted"/>
<dbReference type="RefSeq" id="WP_200657568.1">
    <property type="nucleotide sequence ID" value="NZ_JAENSR010000002.1"/>
</dbReference>
<dbReference type="Proteomes" id="UP000620382">
    <property type="component" value="Unassembled WGS sequence"/>
</dbReference>